<gene>
    <name evidence="1" type="ORF">FV139_01390</name>
</gene>
<evidence type="ECO:0000313" key="2">
    <source>
        <dbReference type="Proteomes" id="UP000321039"/>
    </source>
</evidence>
<name>A0A5C9A5V0_9GAMM</name>
<accession>A0A5C9A5V0</accession>
<reference evidence="1 2" key="1">
    <citation type="submission" date="2019-08" db="EMBL/GenBank/DDBJ databases">
        <title>Parahaliea maris sp. nov., isolated from the surface seawater.</title>
        <authorList>
            <person name="Liu Y."/>
        </authorList>
    </citation>
    <scope>NUCLEOTIDE SEQUENCE [LARGE SCALE GENOMIC DNA]</scope>
    <source>
        <strain evidence="1 2">HSLHS9</strain>
    </source>
</reference>
<keyword evidence="2" id="KW-1185">Reference proteome</keyword>
<dbReference type="Proteomes" id="UP000321039">
    <property type="component" value="Unassembled WGS sequence"/>
</dbReference>
<organism evidence="1 2">
    <name type="scientific">Parahaliea maris</name>
    <dbReference type="NCBI Taxonomy" id="2716870"/>
    <lineage>
        <taxon>Bacteria</taxon>
        <taxon>Pseudomonadati</taxon>
        <taxon>Pseudomonadota</taxon>
        <taxon>Gammaproteobacteria</taxon>
        <taxon>Cellvibrionales</taxon>
        <taxon>Halieaceae</taxon>
        <taxon>Parahaliea</taxon>
    </lineage>
</organism>
<dbReference type="AlphaFoldDB" id="A0A5C9A5V0"/>
<dbReference type="EMBL" id="VRZA01000001">
    <property type="protein sequence ID" value="TXS96188.1"/>
    <property type="molecule type" value="Genomic_DNA"/>
</dbReference>
<sequence>MNIQALLAEETISITKLRSQLAKVLQRPGPVAVLSNNETAGYVINAEVFARLVAAAEKGEPGIRAQFQPTSARLREITGRSAELLANASPEQLDEFEAH</sequence>
<proteinExistence type="predicted"/>
<comment type="caution">
    <text evidence="1">The sequence shown here is derived from an EMBL/GenBank/DDBJ whole genome shotgun (WGS) entry which is preliminary data.</text>
</comment>
<evidence type="ECO:0000313" key="1">
    <source>
        <dbReference type="EMBL" id="TXS96188.1"/>
    </source>
</evidence>
<protein>
    <submittedName>
        <fullName evidence="1">Antitoxin of toxin-antitoxin stability system</fullName>
    </submittedName>
</protein>
<dbReference type="RefSeq" id="WP_148066458.1">
    <property type="nucleotide sequence ID" value="NZ_VRZA01000001.1"/>
</dbReference>